<organism evidence="8 9">
    <name type="scientific">Proteus mirabilis</name>
    <dbReference type="NCBI Taxonomy" id="584"/>
    <lineage>
        <taxon>Bacteria</taxon>
        <taxon>Pseudomonadati</taxon>
        <taxon>Pseudomonadota</taxon>
        <taxon>Gammaproteobacteria</taxon>
        <taxon>Enterobacterales</taxon>
        <taxon>Morganellaceae</taxon>
        <taxon>Proteus</taxon>
    </lineage>
</organism>
<evidence type="ECO:0000256" key="1">
    <source>
        <dbReference type="ARBA" id="ARBA00022670"/>
    </source>
</evidence>
<dbReference type="PROSITE" id="PS01302">
    <property type="entry name" value="UPF0758"/>
    <property type="match status" value="1"/>
</dbReference>
<dbReference type="GO" id="GO:0046872">
    <property type="term" value="F:metal ion binding"/>
    <property type="evidence" value="ECO:0007669"/>
    <property type="project" value="UniProtKB-KW"/>
</dbReference>
<dbReference type="InterPro" id="IPR037518">
    <property type="entry name" value="MPN"/>
</dbReference>
<dbReference type="InterPro" id="IPR025657">
    <property type="entry name" value="RadC_JAB"/>
</dbReference>
<dbReference type="PANTHER" id="PTHR30471:SF3">
    <property type="entry name" value="UPF0758 PROTEIN YEES-RELATED"/>
    <property type="match status" value="1"/>
</dbReference>
<dbReference type="InterPro" id="IPR001405">
    <property type="entry name" value="UPF0758"/>
</dbReference>
<dbReference type="Proteomes" id="UP000254191">
    <property type="component" value="Unassembled WGS sequence"/>
</dbReference>
<dbReference type="GO" id="GO:0008237">
    <property type="term" value="F:metallopeptidase activity"/>
    <property type="evidence" value="ECO:0007669"/>
    <property type="project" value="UniProtKB-KW"/>
</dbReference>
<evidence type="ECO:0000313" key="9">
    <source>
        <dbReference type="Proteomes" id="UP000254191"/>
    </source>
</evidence>
<keyword evidence="2" id="KW-0479">Metal-binding</keyword>
<keyword evidence="5" id="KW-0482">Metalloprotease</keyword>
<name>A0A379F002_PROMI</name>
<dbReference type="InterPro" id="IPR046778">
    <property type="entry name" value="UPF0758_N"/>
</dbReference>
<evidence type="ECO:0000313" key="8">
    <source>
        <dbReference type="EMBL" id="SUC11932.1"/>
    </source>
</evidence>
<evidence type="ECO:0000256" key="4">
    <source>
        <dbReference type="ARBA" id="ARBA00022833"/>
    </source>
</evidence>
<dbReference type="SUPFAM" id="SSF47781">
    <property type="entry name" value="RuvA domain 2-like"/>
    <property type="match status" value="1"/>
</dbReference>
<dbReference type="AlphaFoldDB" id="A0A379F002"/>
<dbReference type="CDD" id="cd08071">
    <property type="entry name" value="MPN_DUF2466"/>
    <property type="match status" value="1"/>
</dbReference>
<evidence type="ECO:0000256" key="5">
    <source>
        <dbReference type="ARBA" id="ARBA00023049"/>
    </source>
</evidence>
<gene>
    <name evidence="8" type="primary">radC</name>
    <name evidence="8" type="ORF">NCTC11938_00138</name>
</gene>
<keyword evidence="4" id="KW-0862">Zinc</keyword>
<reference evidence="8 9" key="1">
    <citation type="submission" date="2018-06" db="EMBL/GenBank/DDBJ databases">
        <authorList>
            <consortium name="Pathogen Informatics"/>
            <person name="Doyle S."/>
        </authorList>
    </citation>
    <scope>NUCLEOTIDE SEQUENCE [LARGE SCALE GENOMIC DNA]</scope>
    <source>
        <strain evidence="8 9">NCTC11938</strain>
    </source>
</reference>
<dbReference type="GO" id="GO:0006508">
    <property type="term" value="P:proteolysis"/>
    <property type="evidence" value="ECO:0007669"/>
    <property type="project" value="UniProtKB-KW"/>
</dbReference>
<dbReference type="InterPro" id="IPR010994">
    <property type="entry name" value="RuvA_2-like"/>
</dbReference>
<dbReference type="NCBIfam" id="NF000642">
    <property type="entry name" value="PRK00024.1"/>
    <property type="match status" value="1"/>
</dbReference>
<dbReference type="InterPro" id="IPR020891">
    <property type="entry name" value="UPF0758_CS"/>
</dbReference>
<feature type="domain" description="MPN" evidence="7">
    <location>
        <begin position="114"/>
        <end position="236"/>
    </location>
</feature>
<evidence type="ECO:0000256" key="3">
    <source>
        <dbReference type="ARBA" id="ARBA00022801"/>
    </source>
</evidence>
<evidence type="ECO:0000256" key="2">
    <source>
        <dbReference type="ARBA" id="ARBA00022723"/>
    </source>
</evidence>
<keyword evidence="3" id="KW-0378">Hydrolase</keyword>
<proteinExistence type="inferred from homology"/>
<evidence type="ECO:0000259" key="7">
    <source>
        <dbReference type="PROSITE" id="PS50249"/>
    </source>
</evidence>
<comment type="similarity">
    <text evidence="6">Belongs to the UPF0758 family.</text>
</comment>
<dbReference type="Gene3D" id="3.40.140.10">
    <property type="entry name" value="Cytidine Deaminase, domain 2"/>
    <property type="match status" value="1"/>
</dbReference>
<sequence>MFKCLAKRESTKNGKTQPLETLLPREKLLLHGVESLTDAELLAIFLRTGTYEKSVLELADFLLRKCGSIYHVINADYETLGCFKGIGVGKFTQLQAINEMAQRFIKTKFMHKNILSSSAETKSYLQKRLNWRDREVFVVLFLDNQNQMIDCEEMFKGTVDRVEVHPREIIRQSIKKNAASIILAHNHPSGLSEPSLADKQMTEKIFTACQLVGIKVLDHLVVGHDNCVSFAERGWL</sequence>
<dbReference type="PANTHER" id="PTHR30471">
    <property type="entry name" value="DNA REPAIR PROTEIN RADC"/>
    <property type="match status" value="1"/>
</dbReference>
<protein>
    <submittedName>
        <fullName evidence="8">DNA repair protein</fullName>
    </submittedName>
</protein>
<evidence type="ECO:0000256" key="6">
    <source>
        <dbReference type="RuleBase" id="RU003797"/>
    </source>
</evidence>
<dbReference type="EMBL" id="UGTS01000001">
    <property type="protein sequence ID" value="SUC11932.1"/>
    <property type="molecule type" value="Genomic_DNA"/>
</dbReference>
<dbReference type="PROSITE" id="PS50249">
    <property type="entry name" value="MPN"/>
    <property type="match status" value="1"/>
</dbReference>
<keyword evidence="1" id="KW-0645">Protease</keyword>
<dbReference type="Pfam" id="PF20582">
    <property type="entry name" value="UPF0758_N"/>
    <property type="match status" value="1"/>
</dbReference>
<dbReference type="NCBIfam" id="TIGR00608">
    <property type="entry name" value="radc"/>
    <property type="match status" value="1"/>
</dbReference>
<dbReference type="Pfam" id="PF04002">
    <property type="entry name" value="RadC"/>
    <property type="match status" value="1"/>
</dbReference>
<accession>A0A379F002</accession>